<dbReference type="Gene3D" id="2.40.70.10">
    <property type="entry name" value="Acid Proteases"/>
    <property type="match status" value="1"/>
</dbReference>
<keyword evidence="2" id="KW-0808">Transferase</keyword>
<evidence type="ECO:0000259" key="9">
    <source>
        <dbReference type="Pfam" id="PF00078"/>
    </source>
</evidence>
<dbReference type="InterPro" id="IPR053134">
    <property type="entry name" value="RNA-dir_DNA_polymerase"/>
</dbReference>
<evidence type="ECO:0000256" key="1">
    <source>
        <dbReference type="ARBA" id="ARBA00022670"/>
    </source>
</evidence>
<dbReference type="Pfam" id="PF00078">
    <property type="entry name" value="RVT_1"/>
    <property type="match status" value="1"/>
</dbReference>
<evidence type="ECO:0000313" key="10">
    <source>
        <dbReference type="EMBL" id="JAB63520.1"/>
    </source>
</evidence>
<gene>
    <name evidence="10" type="primary">YI31B</name>
</gene>
<sequence>MMSETNGDATAQLRSTTPTSEVGSGSSTGFYLINSDFFGRYASKRRVDICKVAAPTGSLIHRGESFSFWFDSGAECSLIKESVAARFAGKRENNLIILKGIGNISVNCTLQILSAVTINGQTLEILFHVVLDEYLKCDIMVGREILGQGFDVNITSDNFSVLKTKMINACSKLESDSKINLNKVDTDVVGDSKARLISILKEFIDSFIQGFPSTRVITGELEIRLIDPNVTVQRRPYRLSAEERHVVRDRIDELLKANVIRPSCSPFASPILLVKKKDGSDRLCVDFRGLNDNTIDDKFPLPLIADQIARLSNAKYFTCLDMASGFHQIPVHPESIERTAFVTPDGQFEYLTMPFGLKNAPSVFLS</sequence>
<dbReference type="InterPro" id="IPR021109">
    <property type="entry name" value="Peptidase_aspartic_dom_sf"/>
</dbReference>
<name>V5G0J8_ANOGL</name>
<keyword evidence="4" id="KW-0540">Nuclease</keyword>
<accession>V5G0J8</accession>
<dbReference type="SUPFAM" id="SSF56672">
    <property type="entry name" value="DNA/RNA polymerases"/>
    <property type="match status" value="1"/>
</dbReference>
<evidence type="ECO:0000256" key="2">
    <source>
        <dbReference type="ARBA" id="ARBA00022679"/>
    </source>
</evidence>
<evidence type="ECO:0000256" key="4">
    <source>
        <dbReference type="ARBA" id="ARBA00022722"/>
    </source>
</evidence>
<dbReference type="GO" id="GO:0006508">
    <property type="term" value="P:proteolysis"/>
    <property type="evidence" value="ECO:0007669"/>
    <property type="project" value="UniProtKB-KW"/>
</dbReference>
<dbReference type="SUPFAM" id="SSF50630">
    <property type="entry name" value="Acid proteases"/>
    <property type="match status" value="1"/>
</dbReference>
<dbReference type="AlphaFoldDB" id="V5G0J8"/>
<dbReference type="EMBL" id="GALX01004946">
    <property type="protein sequence ID" value="JAB63520.1"/>
    <property type="molecule type" value="Transcribed_RNA"/>
</dbReference>
<feature type="region of interest" description="Disordered" evidence="8">
    <location>
        <begin position="1"/>
        <end position="25"/>
    </location>
</feature>
<dbReference type="PANTHER" id="PTHR24559">
    <property type="entry name" value="TRANSPOSON TY3-I GAG-POL POLYPROTEIN"/>
    <property type="match status" value="1"/>
</dbReference>
<dbReference type="GO" id="GO:0003964">
    <property type="term" value="F:RNA-directed DNA polymerase activity"/>
    <property type="evidence" value="ECO:0007669"/>
    <property type="project" value="UniProtKB-KW"/>
</dbReference>
<proteinExistence type="predicted"/>
<dbReference type="InterPro" id="IPR000477">
    <property type="entry name" value="RT_dom"/>
</dbReference>
<reference evidence="10" key="1">
    <citation type="submission" date="2013-07" db="EMBL/GenBank/DDBJ databases">
        <title>Midgut Transcriptome Profiling of Anoplphora glabripennis, a Lignocellulose Degrading, Wood-Boring Cerambycid.</title>
        <authorList>
            <person name="Scully E.D."/>
            <person name="Hoover K."/>
            <person name="Carlson J.E."/>
            <person name="Tien M."/>
            <person name="Geib S.M."/>
        </authorList>
    </citation>
    <scope>NUCLEOTIDE SEQUENCE</scope>
</reference>
<dbReference type="FunFam" id="3.10.10.10:FF:000007">
    <property type="entry name" value="Retrovirus-related Pol polyprotein from transposon 17.6-like Protein"/>
    <property type="match status" value="1"/>
</dbReference>
<dbReference type="InterPro" id="IPR043502">
    <property type="entry name" value="DNA/RNA_pol_sf"/>
</dbReference>
<evidence type="ECO:0000256" key="6">
    <source>
        <dbReference type="ARBA" id="ARBA00022801"/>
    </source>
</evidence>
<evidence type="ECO:0000256" key="8">
    <source>
        <dbReference type="SAM" id="MobiDB-lite"/>
    </source>
</evidence>
<evidence type="ECO:0000256" key="3">
    <source>
        <dbReference type="ARBA" id="ARBA00022695"/>
    </source>
</evidence>
<dbReference type="Gene3D" id="3.30.70.270">
    <property type="match status" value="1"/>
</dbReference>
<dbReference type="CDD" id="cd01647">
    <property type="entry name" value="RT_LTR"/>
    <property type="match status" value="1"/>
</dbReference>
<keyword evidence="7" id="KW-0695">RNA-directed DNA polymerase</keyword>
<dbReference type="InterPro" id="IPR043128">
    <property type="entry name" value="Rev_trsase/Diguanyl_cyclase"/>
</dbReference>
<dbReference type="GO" id="GO:0008233">
    <property type="term" value="F:peptidase activity"/>
    <property type="evidence" value="ECO:0007669"/>
    <property type="project" value="UniProtKB-KW"/>
</dbReference>
<keyword evidence="6" id="KW-0378">Hydrolase</keyword>
<keyword evidence="5" id="KW-0255">Endonuclease</keyword>
<evidence type="ECO:0000256" key="5">
    <source>
        <dbReference type="ARBA" id="ARBA00022759"/>
    </source>
</evidence>
<dbReference type="Gene3D" id="3.10.10.10">
    <property type="entry name" value="HIV Type 1 Reverse Transcriptase, subunit A, domain 1"/>
    <property type="match status" value="1"/>
</dbReference>
<dbReference type="GO" id="GO:0004519">
    <property type="term" value="F:endonuclease activity"/>
    <property type="evidence" value="ECO:0007669"/>
    <property type="project" value="UniProtKB-KW"/>
</dbReference>
<protein>
    <submittedName>
        <fullName evidence="10">Transposon Ty3-I Gag-Pol polyprotein</fullName>
    </submittedName>
</protein>
<feature type="domain" description="Reverse transcriptase" evidence="9">
    <location>
        <begin position="274"/>
        <end position="364"/>
    </location>
</feature>
<dbReference type="PANTHER" id="PTHR24559:SF444">
    <property type="entry name" value="REVERSE TRANSCRIPTASE DOMAIN-CONTAINING PROTEIN"/>
    <property type="match status" value="1"/>
</dbReference>
<keyword evidence="3" id="KW-0548">Nucleotidyltransferase</keyword>
<organism evidence="10">
    <name type="scientific">Anoplophora glabripennis</name>
    <name type="common">Asian longhorn beetle</name>
    <name type="synonym">Anoplophora nobilis</name>
    <dbReference type="NCBI Taxonomy" id="217634"/>
    <lineage>
        <taxon>Eukaryota</taxon>
        <taxon>Metazoa</taxon>
        <taxon>Ecdysozoa</taxon>
        <taxon>Arthropoda</taxon>
        <taxon>Hexapoda</taxon>
        <taxon>Insecta</taxon>
        <taxon>Pterygota</taxon>
        <taxon>Neoptera</taxon>
        <taxon>Endopterygota</taxon>
        <taxon>Coleoptera</taxon>
        <taxon>Polyphaga</taxon>
        <taxon>Cucujiformia</taxon>
        <taxon>Chrysomeloidea</taxon>
        <taxon>Cerambycidae</taxon>
        <taxon>Lamiinae</taxon>
        <taxon>Lamiini</taxon>
        <taxon>Anoplophora</taxon>
    </lineage>
</organism>
<keyword evidence="1" id="KW-0645">Protease</keyword>
<evidence type="ECO:0000256" key="7">
    <source>
        <dbReference type="ARBA" id="ARBA00022918"/>
    </source>
</evidence>